<dbReference type="Proteomes" id="UP001596114">
    <property type="component" value="Unassembled WGS sequence"/>
</dbReference>
<accession>A0ABW0QSN4</accession>
<reference evidence="4" key="1">
    <citation type="journal article" date="2019" name="Int. J. Syst. Evol. Microbiol.">
        <title>The Global Catalogue of Microorganisms (GCM) 10K type strain sequencing project: providing services to taxonomists for standard genome sequencing and annotation.</title>
        <authorList>
            <consortium name="The Broad Institute Genomics Platform"/>
            <consortium name="The Broad Institute Genome Sequencing Center for Infectious Disease"/>
            <person name="Wu L."/>
            <person name="Ma J."/>
        </authorList>
    </citation>
    <scope>NUCLEOTIDE SEQUENCE [LARGE SCALE GENOMIC DNA]</scope>
    <source>
        <strain evidence="4">CGMCC 1.16619</strain>
    </source>
</reference>
<keyword evidence="4" id="KW-1185">Reference proteome</keyword>
<keyword evidence="2" id="KW-0812">Transmembrane</keyword>
<keyword evidence="2" id="KW-1133">Transmembrane helix</keyword>
<keyword evidence="2" id="KW-0472">Membrane</keyword>
<feature type="transmembrane region" description="Helical" evidence="2">
    <location>
        <begin position="21"/>
        <end position="46"/>
    </location>
</feature>
<evidence type="ECO:0000313" key="4">
    <source>
        <dbReference type="Proteomes" id="UP001596114"/>
    </source>
</evidence>
<evidence type="ECO:0000256" key="2">
    <source>
        <dbReference type="SAM" id="Phobius"/>
    </source>
</evidence>
<feature type="region of interest" description="Disordered" evidence="1">
    <location>
        <begin position="208"/>
        <end position="231"/>
    </location>
</feature>
<sequence length="231" mass="25125">MTQERMARHSGTVRTAAWRDALYRGAILGLVAGCHLAALVLLLSHWPQGRATPRVRERDDPDATRLRLILLPSAPVARTAAAPPLQPRHLPLPARRSARVLPHAPPLAATSGVSPLQQVQPTVPDYRPGDFQARLRDARRPSLPRLPGSDLPRVAGLRLRPVSSTQTFVQRLTASTRCSAEYFKMHASANQFVTAQLMDRALEADGCGPHTDTSAASESIDAITRRITGDP</sequence>
<evidence type="ECO:0008006" key="5">
    <source>
        <dbReference type="Google" id="ProtNLM"/>
    </source>
</evidence>
<organism evidence="3 4">
    <name type="scientific">Rhodanobacter ginsengisoli</name>
    <dbReference type="NCBI Taxonomy" id="418646"/>
    <lineage>
        <taxon>Bacteria</taxon>
        <taxon>Pseudomonadati</taxon>
        <taxon>Pseudomonadota</taxon>
        <taxon>Gammaproteobacteria</taxon>
        <taxon>Lysobacterales</taxon>
        <taxon>Rhodanobacteraceae</taxon>
        <taxon>Rhodanobacter</taxon>
    </lineage>
</organism>
<comment type="caution">
    <text evidence="3">The sequence shown here is derived from an EMBL/GenBank/DDBJ whole genome shotgun (WGS) entry which is preliminary data.</text>
</comment>
<proteinExistence type="predicted"/>
<dbReference type="EMBL" id="JBHSNF010000004">
    <property type="protein sequence ID" value="MFC5527531.1"/>
    <property type="molecule type" value="Genomic_DNA"/>
</dbReference>
<dbReference type="RefSeq" id="WP_377322219.1">
    <property type="nucleotide sequence ID" value="NZ_JBHSNF010000004.1"/>
</dbReference>
<name>A0ABW0QSN4_9GAMM</name>
<evidence type="ECO:0000256" key="1">
    <source>
        <dbReference type="SAM" id="MobiDB-lite"/>
    </source>
</evidence>
<protein>
    <recommendedName>
        <fullName evidence="5">Energy transducer TonB</fullName>
    </recommendedName>
</protein>
<gene>
    <name evidence="3" type="ORF">ACFPPA_17445</name>
</gene>
<evidence type="ECO:0000313" key="3">
    <source>
        <dbReference type="EMBL" id="MFC5527531.1"/>
    </source>
</evidence>